<sequence length="49" mass="5896">MVNTSLPHLEFLYLPSLQKVNYTYKYSPHLDGTERLKYIHNCSWYICKS</sequence>
<evidence type="ECO:0000313" key="1">
    <source>
        <dbReference type="EMBL" id="SQD77408.1"/>
    </source>
</evidence>
<dbReference type="EMBL" id="LS483250">
    <property type="protein sequence ID" value="SQD77408.1"/>
    <property type="molecule type" value="Genomic_DNA"/>
</dbReference>
<accession>A0A330LNH6</accession>
<name>A0A330LNH6_9GAMM</name>
<dbReference type="AlphaFoldDB" id="A0A330LNH6"/>
<organism evidence="1 2">
    <name type="scientific">Moritella yayanosii</name>
    <dbReference type="NCBI Taxonomy" id="69539"/>
    <lineage>
        <taxon>Bacteria</taxon>
        <taxon>Pseudomonadati</taxon>
        <taxon>Pseudomonadota</taxon>
        <taxon>Gammaproteobacteria</taxon>
        <taxon>Alteromonadales</taxon>
        <taxon>Moritellaceae</taxon>
        <taxon>Moritella</taxon>
    </lineage>
</organism>
<keyword evidence="2" id="KW-1185">Reference proteome</keyword>
<protein>
    <submittedName>
        <fullName evidence="1">Uncharacterized protein</fullName>
    </submittedName>
</protein>
<dbReference type="KEGG" id="mya:MORIYA_0930"/>
<gene>
    <name evidence="1" type="ORF">MORIYA_0930</name>
</gene>
<evidence type="ECO:0000313" key="2">
    <source>
        <dbReference type="Proteomes" id="UP000250163"/>
    </source>
</evidence>
<proteinExistence type="predicted"/>
<dbReference type="Proteomes" id="UP000250163">
    <property type="component" value="Chromosome MORIYA"/>
</dbReference>
<reference evidence="2" key="1">
    <citation type="submission" date="2018-05" db="EMBL/GenBank/DDBJ databases">
        <authorList>
            <person name="Cea G.-C."/>
            <person name="William W."/>
        </authorList>
    </citation>
    <scope>NUCLEOTIDE SEQUENCE [LARGE SCALE GENOMIC DNA]</scope>
    <source>
        <strain evidence="2">DB21MT 5</strain>
    </source>
</reference>